<proteinExistence type="predicted"/>
<gene>
    <name evidence="3" type="ORF">D7294_09495</name>
</gene>
<dbReference type="GO" id="GO:0043041">
    <property type="term" value="P:amino acid activation for nonribosomal peptide biosynthetic process"/>
    <property type="evidence" value="ECO:0007669"/>
    <property type="project" value="TreeGrafter"/>
</dbReference>
<dbReference type="InterPro" id="IPR045851">
    <property type="entry name" value="AMP-bd_C_sf"/>
</dbReference>
<dbReference type="InterPro" id="IPR000873">
    <property type="entry name" value="AMP-dep_synth/lig_dom"/>
</dbReference>
<dbReference type="InterPro" id="IPR020845">
    <property type="entry name" value="AMP-binding_CS"/>
</dbReference>
<dbReference type="NCBIfam" id="TIGR01733">
    <property type="entry name" value="AA-adenyl-dom"/>
    <property type="match status" value="1"/>
</dbReference>
<evidence type="ECO:0000313" key="4">
    <source>
        <dbReference type="Proteomes" id="UP000272474"/>
    </source>
</evidence>
<comment type="caution">
    <text evidence="3">The sequence shown here is derived from an EMBL/GenBank/DDBJ whole genome shotgun (WGS) entry which is preliminary data.</text>
</comment>
<dbReference type="Gene3D" id="3.40.50.12780">
    <property type="entry name" value="N-terminal domain of ligase-like"/>
    <property type="match status" value="1"/>
</dbReference>
<protein>
    <submittedName>
        <fullName evidence="3">Amino acid adenylation domain-containing protein</fullName>
    </submittedName>
</protein>
<name>A0A3A9Z8E6_9ACTN</name>
<dbReference type="AlphaFoldDB" id="A0A3A9Z8E6"/>
<dbReference type="InterPro" id="IPR042099">
    <property type="entry name" value="ANL_N_sf"/>
</dbReference>
<sequence>MHALLAASARRAPDALAVQGPEGCLTYGELDALAGRYAAALAHRGVAPGDRVVIWSHKCLDAIAVMQAALRLGAVYVPVTGANPPPRLTLITHSARPALVVADEDALRRAAAAGWAEAALCGFAELRAAAEGLTAPAPHACGPDHPAYILYTSGSTGEPKGVCLSHRNALAFVAWAAAELEVGPEDRLSNHAPFNFDLSVFDLYAAFLTGASVHLVPQEMAYAPAQLVAFLREREISVWYSVPSALSLMIREGGLLDGPPPPALRACVFAGEPFAPHHARALRREWPKTRLLNWYGPTETNVCTSYELTEADLEGEAPLPIGRACSGDRVWLDPEEGAEGELLVSGPTVMLGYWGREPQRGPYRTGDIVRRDAAGVLHYAGRRDHLVKVRGHRIELGEIEAALSTLDEVAEVAVLVTGTGLGARLHAVVVPAGERGPSLLAVKRRCAERLPTYMIVDRLSLIGELPRTDNGKLDRRLLTARAEAGEL</sequence>
<feature type="domain" description="AMP-binding enzyme C-terminal" evidence="2">
    <location>
        <begin position="398"/>
        <end position="472"/>
    </location>
</feature>
<dbReference type="Gene3D" id="3.30.300.30">
    <property type="match status" value="1"/>
</dbReference>
<dbReference type="Pfam" id="PF00501">
    <property type="entry name" value="AMP-binding"/>
    <property type="match status" value="1"/>
</dbReference>
<dbReference type="SUPFAM" id="SSF56801">
    <property type="entry name" value="Acetyl-CoA synthetase-like"/>
    <property type="match status" value="1"/>
</dbReference>
<dbReference type="Proteomes" id="UP000272474">
    <property type="component" value="Unassembled WGS sequence"/>
</dbReference>
<reference evidence="3 4" key="1">
    <citation type="journal article" date="2014" name="Int. J. Syst. Evol. Microbiol.">
        <title>Streptomyces hoynatensis sp. nov., isolated from deep marine sediment.</title>
        <authorList>
            <person name="Veyisoglu A."/>
            <person name="Sahin N."/>
        </authorList>
    </citation>
    <scope>NUCLEOTIDE SEQUENCE [LARGE SCALE GENOMIC DNA]</scope>
    <source>
        <strain evidence="3 4">KCTC 29097</strain>
    </source>
</reference>
<dbReference type="PANTHER" id="PTHR45527:SF1">
    <property type="entry name" value="FATTY ACID SYNTHASE"/>
    <property type="match status" value="1"/>
</dbReference>
<dbReference type="GO" id="GO:0031177">
    <property type="term" value="F:phosphopantetheine binding"/>
    <property type="evidence" value="ECO:0007669"/>
    <property type="project" value="TreeGrafter"/>
</dbReference>
<feature type="domain" description="AMP-dependent synthetase/ligase" evidence="1">
    <location>
        <begin position="6"/>
        <end position="354"/>
    </location>
</feature>
<keyword evidence="4" id="KW-1185">Reference proteome</keyword>
<evidence type="ECO:0000259" key="1">
    <source>
        <dbReference type="Pfam" id="PF00501"/>
    </source>
</evidence>
<evidence type="ECO:0000313" key="3">
    <source>
        <dbReference type="EMBL" id="RKN44084.1"/>
    </source>
</evidence>
<dbReference type="PANTHER" id="PTHR45527">
    <property type="entry name" value="NONRIBOSOMAL PEPTIDE SYNTHETASE"/>
    <property type="match status" value="1"/>
</dbReference>
<dbReference type="InterPro" id="IPR010071">
    <property type="entry name" value="AA_adenyl_dom"/>
</dbReference>
<dbReference type="EMBL" id="RBAL01000004">
    <property type="protein sequence ID" value="RKN44084.1"/>
    <property type="molecule type" value="Genomic_DNA"/>
</dbReference>
<dbReference type="GO" id="GO:0044550">
    <property type="term" value="P:secondary metabolite biosynthetic process"/>
    <property type="evidence" value="ECO:0007669"/>
    <property type="project" value="TreeGrafter"/>
</dbReference>
<dbReference type="OrthoDB" id="2472181at2"/>
<dbReference type="InterPro" id="IPR025110">
    <property type="entry name" value="AMP-bd_C"/>
</dbReference>
<evidence type="ECO:0000259" key="2">
    <source>
        <dbReference type="Pfam" id="PF13193"/>
    </source>
</evidence>
<organism evidence="3 4">
    <name type="scientific">Streptomyces hoynatensis</name>
    <dbReference type="NCBI Taxonomy" id="1141874"/>
    <lineage>
        <taxon>Bacteria</taxon>
        <taxon>Bacillati</taxon>
        <taxon>Actinomycetota</taxon>
        <taxon>Actinomycetes</taxon>
        <taxon>Kitasatosporales</taxon>
        <taxon>Streptomycetaceae</taxon>
        <taxon>Streptomyces</taxon>
    </lineage>
</organism>
<dbReference type="Pfam" id="PF13193">
    <property type="entry name" value="AMP-binding_C"/>
    <property type="match status" value="1"/>
</dbReference>
<dbReference type="GO" id="GO:0005737">
    <property type="term" value="C:cytoplasm"/>
    <property type="evidence" value="ECO:0007669"/>
    <property type="project" value="TreeGrafter"/>
</dbReference>
<accession>A0A3A9Z8E6</accession>
<dbReference type="PROSITE" id="PS00455">
    <property type="entry name" value="AMP_BINDING"/>
    <property type="match status" value="1"/>
</dbReference>